<keyword evidence="4" id="KW-0175">Coiled coil</keyword>
<dbReference type="SMART" id="SM00387">
    <property type="entry name" value="HATPase_c"/>
    <property type="match status" value="1"/>
</dbReference>
<sequence>MRLYLLLVCLCIGLIPVMAQQSLSDSLQKRLSEPLPDTTRVLMLEQLGRTLMYSQPVVAMQYIQEGLRLAQNIGYGRGEARILNRMGTIFRITGNYDRSLQAHLAAISVAEAENDLDVLARTNNNLGNLYVEQANWARSIEYFNKARVFADRLDNDELRQMATLNMGYNYANQTKLDSALKYDQLAYALGVKRNSKDIYIELSNLANVYKQMGRYPQALSYYRQSIPACIAFGDNRLLSQMYYELAEVFQKTNRPDSALHYARKSLEVAKSSAILRKVTNAYAFLSELYEPTDPRQALAYLKLASATKDSLVNEEKVKNFQNIEFNERMRQEDAQRLEEAYRTRITMYALVGGIVVLVLIALILYRNNRHKQKANGLLQKQRDEISAQRQKAETALVDLKATQAQLIQKEKLASLGELTAGIAHEIQNPLNFVNNFSEVSTELLDELKEEAQAGHTDDVLALADDLRQNLGKITHHGKRAGSIVRGMLEHSRASTGEKTPTNLNALADEYIKLAYHGQRAKDKAGDPDRPRFTCQIVTDFDPDLPPVQVVAQDIGRVLLNLYNNAFYAVEQRSEQAGEHYQPTVWVSTRRETDRVVVCVRDNGMGIPEPIRAKIFQPFFTTKPTGEGTGLGLSLSYDIVTKGHGGTMEVESVEGEGTQFVVRLPA</sequence>
<keyword evidence="5" id="KW-1133">Transmembrane helix</keyword>
<dbReference type="InterPro" id="IPR019734">
    <property type="entry name" value="TPR_rpt"/>
</dbReference>
<feature type="domain" description="Histidine kinase" evidence="6">
    <location>
        <begin position="421"/>
        <end position="665"/>
    </location>
</feature>
<comment type="catalytic activity">
    <reaction evidence="1">
        <text>ATP + protein L-histidine = ADP + protein N-phospho-L-histidine.</text>
        <dbReference type="EC" id="2.7.13.3"/>
    </reaction>
</comment>
<dbReference type="PRINTS" id="PR00344">
    <property type="entry name" value="BCTRLSENSOR"/>
</dbReference>
<evidence type="ECO:0000313" key="8">
    <source>
        <dbReference type="Proteomes" id="UP000488299"/>
    </source>
</evidence>
<evidence type="ECO:0000259" key="6">
    <source>
        <dbReference type="PROSITE" id="PS50109"/>
    </source>
</evidence>
<dbReference type="InterPro" id="IPR003661">
    <property type="entry name" value="HisK_dim/P_dom"/>
</dbReference>
<dbReference type="InterPro" id="IPR004358">
    <property type="entry name" value="Sig_transdc_His_kin-like_C"/>
</dbReference>
<keyword evidence="8" id="KW-1185">Reference proteome</keyword>
<name>A0A7J5TZF6_9BACT</name>
<dbReference type="SUPFAM" id="SSF47384">
    <property type="entry name" value="Homodimeric domain of signal transducing histidine kinase"/>
    <property type="match status" value="1"/>
</dbReference>
<evidence type="ECO:0000256" key="3">
    <source>
        <dbReference type="ARBA" id="ARBA00022553"/>
    </source>
</evidence>
<evidence type="ECO:0000313" key="7">
    <source>
        <dbReference type="EMBL" id="KAB7729286.1"/>
    </source>
</evidence>
<keyword evidence="5" id="KW-0812">Transmembrane</keyword>
<dbReference type="InterPro" id="IPR011990">
    <property type="entry name" value="TPR-like_helical_dom_sf"/>
</dbReference>
<dbReference type="SUPFAM" id="SSF48452">
    <property type="entry name" value="TPR-like"/>
    <property type="match status" value="2"/>
</dbReference>
<evidence type="ECO:0000256" key="5">
    <source>
        <dbReference type="SAM" id="Phobius"/>
    </source>
</evidence>
<comment type="caution">
    <text evidence="7">The sequence shown here is derived from an EMBL/GenBank/DDBJ whole genome shotgun (WGS) entry which is preliminary data.</text>
</comment>
<protein>
    <recommendedName>
        <fullName evidence="2">histidine kinase</fullName>
        <ecNumber evidence="2">2.7.13.3</ecNumber>
    </recommendedName>
</protein>
<dbReference type="Pfam" id="PF00512">
    <property type="entry name" value="HisKA"/>
    <property type="match status" value="1"/>
</dbReference>
<keyword evidence="5" id="KW-0472">Membrane</keyword>
<gene>
    <name evidence="7" type="ORF">F5984_16785</name>
</gene>
<dbReference type="InterPro" id="IPR036890">
    <property type="entry name" value="HATPase_C_sf"/>
</dbReference>
<accession>A0A7J5TZF6</accession>
<dbReference type="Gene3D" id="1.10.287.130">
    <property type="match status" value="1"/>
</dbReference>
<evidence type="ECO:0000256" key="2">
    <source>
        <dbReference type="ARBA" id="ARBA00012438"/>
    </source>
</evidence>
<dbReference type="Pfam" id="PF02518">
    <property type="entry name" value="HATPase_c"/>
    <property type="match status" value="1"/>
</dbReference>
<dbReference type="AlphaFoldDB" id="A0A7J5TZF6"/>
<dbReference type="Gene3D" id="1.25.40.10">
    <property type="entry name" value="Tetratricopeptide repeat domain"/>
    <property type="match status" value="2"/>
</dbReference>
<dbReference type="Pfam" id="PF13424">
    <property type="entry name" value="TPR_12"/>
    <property type="match status" value="2"/>
</dbReference>
<dbReference type="RefSeq" id="WP_152125366.1">
    <property type="nucleotide sequence ID" value="NZ_WELI01000006.1"/>
</dbReference>
<dbReference type="CDD" id="cd00082">
    <property type="entry name" value="HisKA"/>
    <property type="match status" value="1"/>
</dbReference>
<feature type="transmembrane region" description="Helical" evidence="5">
    <location>
        <begin position="345"/>
        <end position="365"/>
    </location>
</feature>
<dbReference type="PROSITE" id="PS50109">
    <property type="entry name" value="HIS_KIN"/>
    <property type="match status" value="1"/>
</dbReference>
<evidence type="ECO:0000256" key="4">
    <source>
        <dbReference type="SAM" id="Coils"/>
    </source>
</evidence>
<dbReference type="EMBL" id="WELI01000006">
    <property type="protein sequence ID" value="KAB7729286.1"/>
    <property type="molecule type" value="Genomic_DNA"/>
</dbReference>
<feature type="coiled-coil region" evidence="4">
    <location>
        <begin position="371"/>
        <end position="409"/>
    </location>
</feature>
<dbReference type="SMART" id="SM00028">
    <property type="entry name" value="TPR"/>
    <property type="match status" value="4"/>
</dbReference>
<dbReference type="PANTHER" id="PTHR43065">
    <property type="entry name" value="SENSOR HISTIDINE KINASE"/>
    <property type="match status" value="1"/>
</dbReference>
<dbReference type="Gene3D" id="3.30.565.10">
    <property type="entry name" value="Histidine kinase-like ATPase, C-terminal domain"/>
    <property type="match status" value="1"/>
</dbReference>
<dbReference type="SMART" id="SM00388">
    <property type="entry name" value="HisKA"/>
    <property type="match status" value="1"/>
</dbReference>
<organism evidence="7 8">
    <name type="scientific">Rudanella paleaurantiibacter</name>
    <dbReference type="NCBI Taxonomy" id="2614655"/>
    <lineage>
        <taxon>Bacteria</taxon>
        <taxon>Pseudomonadati</taxon>
        <taxon>Bacteroidota</taxon>
        <taxon>Cytophagia</taxon>
        <taxon>Cytophagales</taxon>
        <taxon>Cytophagaceae</taxon>
        <taxon>Rudanella</taxon>
    </lineage>
</organism>
<dbReference type="InterPro" id="IPR036097">
    <property type="entry name" value="HisK_dim/P_sf"/>
</dbReference>
<dbReference type="EC" id="2.7.13.3" evidence="2"/>
<dbReference type="Proteomes" id="UP000488299">
    <property type="component" value="Unassembled WGS sequence"/>
</dbReference>
<evidence type="ECO:0000256" key="1">
    <source>
        <dbReference type="ARBA" id="ARBA00000085"/>
    </source>
</evidence>
<reference evidence="7 8" key="1">
    <citation type="submission" date="2019-10" db="EMBL/GenBank/DDBJ databases">
        <title>Rudanella paleaurantiibacter sp. nov., isolated from sludge.</title>
        <authorList>
            <person name="Xu S.Q."/>
        </authorList>
    </citation>
    <scope>NUCLEOTIDE SEQUENCE [LARGE SCALE GENOMIC DNA]</scope>
    <source>
        <strain evidence="7 8">HX-22-17</strain>
    </source>
</reference>
<dbReference type="GO" id="GO:0000155">
    <property type="term" value="F:phosphorelay sensor kinase activity"/>
    <property type="evidence" value="ECO:0007669"/>
    <property type="project" value="InterPro"/>
</dbReference>
<proteinExistence type="predicted"/>
<dbReference type="SUPFAM" id="SSF55874">
    <property type="entry name" value="ATPase domain of HSP90 chaperone/DNA topoisomerase II/histidine kinase"/>
    <property type="match status" value="1"/>
</dbReference>
<dbReference type="PANTHER" id="PTHR43065:SF42">
    <property type="entry name" value="TWO-COMPONENT SENSOR PPRA"/>
    <property type="match status" value="1"/>
</dbReference>
<dbReference type="InterPro" id="IPR005467">
    <property type="entry name" value="His_kinase_dom"/>
</dbReference>
<keyword evidence="3" id="KW-0597">Phosphoprotein</keyword>
<dbReference type="InterPro" id="IPR003594">
    <property type="entry name" value="HATPase_dom"/>
</dbReference>